<dbReference type="GO" id="GO:0030288">
    <property type="term" value="C:outer membrane-bounded periplasmic space"/>
    <property type="evidence" value="ECO:0007669"/>
    <property type="project" value="TreeGrafter"/>
</dbReference>
<evidence type="ECO:0000313" key="6">
    <source>
        <dbReference type="EMBL" id="TKB97915.1"/>
    </source>
</evidence>
<organism evidence="6 7">
    <name type="scientific">Pedobacter cryophilus</name>
    <dbReference type="NCBI Taxonomy" id="2571271"/>
    <lineage>
        <taxon>Bacteria</taxon>
        <taxon>Pseudomonadati</taxon>
        <taxon>Bacteroidota</taxon>
        <taxon>Sphingobacteriia</taxon>
        <taxon>Sphingobacteriales</taxon>
        <taxon>Sphingobacteriaceae</taxon>
        <taxon>Pedobacter</taxon>
    </lineage>
</organism>
<protein>
    <submittedName>
        <fullName evidence="6">Efflux RND transporter periplasmic adaptor subunit</fullName>
    </submittedName>
</protein>
<dbReference type="Gene3D" id="2.40.420.20">
    <property type="match status" value="1"/>
</dbReference>
<dbReference type="InterPro" id="IPR051909">
    <property type="entry name" value="MFP_Cation_Efflux"/>
</dbReference>
<evidence type="ECO:0000259" key="3">
    <source>
        <dbReference type="Pfam" id="PF25869"/>
    </source>
</evidence>
<feature type="domain" description="Heavy metal binding" evidence="2">
    <location>
        <begin position="40"/>
        <end position="65"/>
    </location>
</feature>
<dbReference type="PROSITE" id="PS51257">
    <property type="entry name" value="PROKAR_LIPOPROTEIN"/>
    <property type="match status" value="1"/>
</dbReference>
<feature type="domain" description="CzcB-like C-terminal circularly permuted SH3-like" evidence="5">
    <location>
        <begin position="353"/>
        <end position="410"/>
    </location>
</feature>
<feature type="domain" description="CusB-like barrel-sandwich hybrid" evidence="4">
    <location>
        <begin position="122"/>
        <end position="217"/>
    </location>
</feature>
<sequence>MKKMWKDRFNIIAILCLATFVLIACNGDKKTSENKDAQQYTCPMHPQIIKDQPDTCPICGMDLVPMHSQDLKLEVDTNLAALLQPSDEAVVSNIKTFKVSSSTVSDTLILNGVVSYNTNNMKTISSRINGRIEKLYVKYNYQMVSKGQKIMEIYSPDLAAAQQELLYLKTKGDLSLLEQAKTKLRLLGVSENQINEVLRSGKTNYKIAVYSPASGYLVNPASISSTTKAISSDEMGQQTSATIVDNKPVNMVEGQYVSLGQVLFKLFNQQEVWAEFYSNPDESHLIKEKNLIQISSKNGKTTNARIDLIQPFYNDGQNYSVIRVYLKNMANEFRIGELLKATIVKPQVFGRWIPAKSVYQLGEKNIVFIKNGNTLKPLEVSISEKAGTHFLIKTGLKEGDEIAVNASYLIDTESFIQTN</sequence>
<dbReference type="RefSeq" id="WP_136826542.1">
    <property type="nucleotide sequence ID" value="NZ_SWBP01000003.1"/>
</dbReference>
<dbReference type="InterPro" id="IPR045800">
    <property type="entry name" value="HMBD"/>
</dbReference>
<name>A0A4U1BYT3_9SPHI</name>
<keyword evidence="7" id="KW-1185">Reference proteome</keyword>
<comment type="caution">
    <text evidence="6">The sequence shown here is derived from an EMBL/GenBank/DDBJ whole genome shotgun (WGS) entry which is preliminary data.</text>
</comment>
<dbReference type="InterPro" id="IPR058791">
    <property type="entry name" value="3HB_CusB"/>
</dbReference>
<accession>A0A4U1BYT3</accession>
<dbReference type="Gene3D" id="6.10.140.730">
    <property type="match status" value="1"/>
</dbReference>
<dbReference type="GO" id="GO:0046914">
    <property type="term" value="F:transition metal ion binding"/>
    <property type="evidence" value="ECO:0007669"/>
    <property type="project" value="TreeGrafter"/>
</dbReference>
<evidence type="ECO:0000313" key="7">
    <source>
        <dbReference type="Proteomes" id="UP000308181"/>
    </source>
</evidence>
<dbReference type="PANTHER" id="PTHR30097">
    <property type="entry name" value="CATION EFFLUX SYSTEM PROTEIN CUSB"/>
    <property type="match status" value="1"/>
</dbReference>
<dbReference type="PANTHER" id="PTHR30097:SF15">
    <property type="entry name" value="CATION EFFLUX SYSTEM PROTEIN CUSB"/>
    <property type="match status" value="1"/>
</dbReference>
<dbReference type="Pfam" id="PF25919">
    <property type="entry name" value="BSH_CusB"/>
    <property type="match status" value="1"/>
</dbReference>
<keyword evidence="1" id="KW-0813">Transport</keyword>
<dbReference type="EMBL" id="SWBP01000003">
    <property type="protein sequence ID" value="TKB97915.1"/>
    <property type="molecule type" value="Genomic_DNA"/>
</dbReference>
<feature type="domain" description="CusB-like three alpha-helical bundle" evidence="3">
    <location>
        <begin position="157"/>
        <end position="204"/>
    </location>
</feature>
<evidence type="ECO:0000259" key="4">
    <source>
        <dbReference type="Pfam" id="PF25919"/>
    </source>
</evidence>
<dbReference type="Pfam" id="PF19335">
    <property type="entry name" value="HMBD"/>
    <property type="match status" value="1"/>
</dbReference>
<dbReference type="OrthoDB" id="9806939at2"/>
<dbReference type="AlphaFoldDB" id="A0A4U1BYT3"/>
<dbReference type="InterPro" id="IPR058649">
    <property type="entry name" value="CzcB_C"/>
</dbReference>
<dbReference type="GO" id="GO:0015679">
    <property type="term" value="P:plasma membrane copper ion transport"/>
    <property type="evidence" value="ECO:0007669"/>
    <property type="project" value="TreeGrafter"/>
</dbReference>
<dbReference type="Pfam" id="PF25975">
    <property type="entry name" value="CzcB_C"/>
    <property type="match status" value="1"/>
</dbReference>
<reference evidence="6 7" key="1">
    <citation type="submission" date="2019-04" db="EMBL/GenBank/DDBJ databases">
        <title>Pedobacter sp. AR-3-17 sp. nov., isolated from Arctic soil.</title>
        <authorList>
            <person name="Dahal R.H."/>
            <person name="Kim D.-U."/>
        </authorList>
    </citation>
    <scope>NUCLEOTIDE SEQUENCE [LARGE SCALE GENOMIC DNA]</scope>
    <source>
        <strain evidence="6 7">AR-3-17</strain>
    </source>
</reference>
<dbReference type="GO" id="GO:0060003">
    <property type="term" value="P:copper ion export"/>
    <property type="evidence" value="ECO:0007669"/>
    <property type="project" value="TreeGrafter"/>
</dbReference>
<evidence type="ECO:0000259" key="2">
    <source>
        <dbReference type="Pfam" id="PF19335"/>
    </source>
</evidence>
<evidence type="ECO:0000259" key="5">
    <source>
        <dbReference type="Pfam" id="PF25975"/>
    </source>
</evidence>
<proteinExistence type="predicted"/>
<dbReference type="InterPro" id="IPR058790">
    <property type="entry name" value="BSH_CusB"/>
</dbReference>
<dbReference type="Pfam" id="PF25869">
    <property type="entry name" value="3HB_CusB"/>
    <property type="match status" value="1"/>
</dbReference>
<dbReference type="Proteomes" id="UP000308181">
    <property type="component" value="Unassembled WGS sequence"/>
</dbReference>
<evidence type="ECO:0000256" key="1">
    <source>
        <dbReference type="ARBA" id="ARBA00022448"/>
    </source>
</evidence>
<gene>
    <name evidence="6" type="ORF">FA046_11250</name>
</gene>